<dbReference type="GO" id="GO:0003700">
    <property type="term" value="F:DNA-binding transcription factor activity"/>
    <property type="evidence" value="ECO:0007669"/>
    <property type="project" value="InterPro"/>
</dbReference>
<dbReference type="InterPro" id="IPR005119">
    <property type="entry name" value="LysR_subst-bd"/>
</dbReference>
<dbReference type="EMBL" id="NAOO01000014">
    <property type="protein sequence ID" value="RFB93812.1"/>
    <property type="molecule type" value="Genomic_DNA"/>
</dbReference>
<name>A0A3E1BKX6_RHILT</name>
<dbReference type="PRINTS" id="PR00039">
    <property type="entry name" value="HTHLYSR"/>
</dbReference>
<keyword evidence="2" id="KW-0805">Transcription regulation</keyword>
<dbReference type="CDD" id="cd08432">
    <property type="entry name" value="PBP2_GcdR_TrpI_HvrB_AmpR_like"/>
    <property type="match status" value="1"/>
</dbReference>
<dbReference type="Gene3D" id="3.40.190.10">
    <property type="entry name" value="Periplasmic binding protein-like II"/>
    <property type="match status" value="2"/>
</dbReference>
<evidence type="ECO:0000256" key="2">
    <source>
        <dbReference type="ARBA" id="ARBA00023015"/>
    </source>
</evidence>
<evidence type="ECO:0000259" key="5">
    <source>
        <dbReference type="PROSITE" id="PS50931"/>
    </source>
</evidence>
<organism evidence="6 7">
    <name type="scientific">Rhizobium leguminosarum bv. trifolii</name>
    <dbReference type="NCBI Taxonomy" id="386"/>
    <lineage>
        <taxon>Bacteria</taxon>
        <taxon>Pseudomonadati</taxon>
        <taxon>Pseudomonadota</taxon>
        <taxon>Alphaproteobacteria</taxon>
        <taxon>Hyphomicrobiales</taxon>
        <taxon>Rhizobiaceae</taxon>
        <taxon>Rhizobium/Agrobacterium group</taxon>
        <taxon>Rhizobium</taxon>
    </lineage>
</organism>
<proteinExistence type="inferred from homology"/>
<evidence type="ECO:0000256" key="3">
    <source>
        <dbReference type="ARBA" id="ARBA00023125"/>
    </source>
</evidence>
<accession>A0A3E1BKX6</accession>
<dbReference type="SUPFAM" id="SSF53850">
    <property type="entry name" value="Periplasmic binding protein-like II"/>
    <property type="match status" value="1"/>
</dbReference>
<dbReference type="Pfam" id="PF00126">
    <property type="entry name" value="HTH_1"/>
    <property type="match status" value="1"/>
</dbReference>
<comment type="caution">
    <text evidence="6">The sequence shown here is derived from an EMBL/GenBank/DDBJ whole genome shotgun (WGS) entry which is preliminary data.</text>
</comment>
<sequence length="305" mass="33792">MRDIPGMRALKTLDAAGRHLNFSRAADELGVTPAAVSYQIKEIEDQLGLSLFTRTNRSIRMTEAGAVLCNASAEALELMRRAVTQARRRIPASGQLTVSVDPDFAAKWLMQRLKSFRNLWPDVDVRFDVSTEVRDFGLDDIDVAIRSGAESYPELCAHRLFDDVVVPVCSPHLLSSETPLREPADLLNHTLVHIEWAPRGVAWPNWQMWMAAAGVGDFDGSRTVALKTSAEMLQAAINGDAIALVDLTSVANDLSQNRLVRLFDLSIRIAPQFAYFLVYPQESASDPGVVAFRDWVLDEAGRMQP</sequence>
<dbReference type="Gene3D" id="1.10.10.10">
    <property type="entry name" value="Winged helix-like DNA-binding domain superfamily/Winged helix DNA-binding domain"/>
    <property type="match status" value="1"/>
</dbReference>
<keyword evidence="3" id="KW-0238">DNA-binding</keyword>
<dbReference type="RefSeq" id="WP_064838962.1">
    <property type="nucleotide sequence ID" value="NZ_KZ859521.1"/>
</dbReference>
<dbReference type="InterPro" id="IPR036390">
    <property type="entry name" value="WH_DNA-bd_sf"/>
</dbReference>
<dbReference type="PANTHER" id="PTHR30537:SF26">
    <property type="entry name" value="GLYCINE CLEAVAGE SYSTEM TRANSCRIPTIONAL ACTIVATOR"/>
    <property type="match status" value="1"/>
</dbReference>
<dbReference type="PANTHER" id="PTHR30537">
    <property type="entry name" value="HTH-TYPE TRANSCRIPTIONAL REGULATOR"/>
    <property type="match status" value="1"/>
</dbReference>
<evidence type="ECO:0000256" key="4">
    <source>
        <dbReference type="ARBA" id="ARBA00023163"/>
    </source>
</evidence>
<keyword evidence="4" id="KW-0804">Transcription</keyword>
<evidence type="ECO:0000313" key="6">
    <source>
        <dbReference type="EMBL" id="RFB93812.1"/>
    </source>
</evidence>
<reference evidence="6 7" key="1">
    <citation type="submission" date="2017-03" db="EMBL/GenBank/DDBJ databases">
        <title>Genome analysis of Rhizobial strains effectives or ineffectives for nitrogen fixation isolated from bean seeds.</title>
        <authorList>
            <person name="Peralta H."/>
            <person name="Aguilar-Vera A."/>
            <person name="Mora Y."/>
            <person name="Vargas-Lagunas C."/>
            <person name="Girard L."/>
            <person name="Mora J."/>
        </authorList>
    </citation>
    <scope>NUCLEOTIDE SEQUENCE [LARGE SCALE GENOMIC DNA]</scope>
    <source>
        <strain evidence="6 7">CCGM5</strain>
    </source>
</reference>
<dbReference type="Proteomes" id="UP000256748">
    <property type="component" value="Unassembled WGS sequence"/>
</dbReference>
<dbReference type="AlphaFoldDB" id="A0A3E1BKX6"/>
<dbReference type="GO" id="GO:0043565">
    <property type="term" value="F:sequence-specific DNA binding"/>
    <property type="evidence" value="ECO:0007669"/>
    <property type="project" value="TreeGrafter"/>
</dbReference>
<gene>
    <name evidence="6" type="ORF">B5K10_13345</name>
</gene>
<dbReference type="InterPro" id="IPR058163">
    <property type="entry name" value="LysR-type_TF_proteobact-type"/>
</dbReference>
<dbReference type="PROSITE" id="PS50931">
    <property type="entry name" value="HTH_LYSR"/>
    <property type="match status" value="1"/>
</dbReference>
<dbReference type="GO" id="GO:0006351">
    <property type="term" value="P:DNA-templated transcription"/>
    <property type="evidence" value="ECO:0007669"/>
    <property type="project" value="TreeGrafter"/>
</dbReference>
<dbReference type="Pfam" id="PF03466">
    <property type="entry name" value="LysR_substrate"/>
    <property type="match status" value="1"/>
</dbReference>
<evidence type="ECO:0000313" key="7">
    <source>
        <dbReference type="Proteomes" id="UP000256748"/>
    </source>
</evidence>
<dbReference type="SUPFAM" id="SSF46785">
    <property type="entry name" value="Winged helix' DNA-binding domain"/>
    <property type="match status" value="1"/>
</dbReference>
<dbReference type="InterPro" id="IPR000847">
    <property type="entry name" value="LysR_HTH_N"/>
</dbReference>
<comment type="similarity">
    <text evidence="1">Belongs to the LysR transcriptional regulatory family.</text>
</comment>
<protein>
    <submittedName>
        <fullName evidence="6">Transcriptional regulator</fullName>
    </submittedName>
</protein>
<feature type="domain" description="HTH lysR-type" evidence="5">
    <location>
        <begin position="5"/>
        <end position="62"/>
    </location>
</feature>
<evidence type="ECO:0000256" key="1">
    <source>
        <dbReference type="ARBA" id="ARBA00009437"/>
    </source>
</evidence>
<dbReference type="InterPro" id="IPR036388">
    <property type="entry name" value="WH-like_DNA-bd_sf"/>
</dbReference>